<protein>
    <submittedName>
        <fullName evidence="2">Uncharacterized protein</fullName>
    </submittedName>
</protein>
<organism evidence="2 3">
    <name type="scientific">Pleurodeles waltl</name>
    <name type="common">Iberian ribbed newt</name>
    <dbReference type="NCBI Taxonomy" id="8319"/>
    <lineage>
        <taxon>Eukaryota</taxon>
        <taxon>Metazoa</taxon>
        <taxon>Chordata</taxon>
        <taxon>Craniata</taxon>
        <taxon>Vertebrata</taxon>
        <taxon>Euteleostomi</taxon>
        <taxon>Amphibia</taxon>
        <taxon>Batrachia</taxon>
        <taxon>Caudata</taxon>
        <taxon>Salamandroidea</taxon>
        <taxon>Salamandridae</taxon>
        <taxon>Pleurodelinae</taxon>
        <taxon>Pleurodeles</taxon>
    </lineage>
</organism>
<proteinExistence type="predicted"/>
<gene>
    <name evidence="2" type="ORF">NDU88_008999</name>
</gene>
<dbReference type="AlphaFoldDB" id="A0AAV7QQA3"/>
<evidence type="ECO:0000313" key="2">
    <source>
        <dbReference type="EMBL" id="KAJ1142686.1"/>
    </source>
</evidence>
<sequence length="246" mass="25580">MRRAPCEVSLGPGGESGSGAEKGKSWTRAVVLCGSQGSSDMRRSSLSSQQGGGLLMAGQQVAPLVMAAALRWSLVRPGALAWLAPVSGFLGKSRCTAAAVHLHLGAPVTSQRSSCFRAGIEGRGWRQCVVVLDSLPRVGRVRRAGARTQAAAACVTGRCCWWDVSARRLGKRVEPPLPACVSLKAADPPPQAAPLPSAAREMDDLSDKGNRSEHSVIRPGRGPCRRCLPALSLQSGAGGEGGLVQD</sequence>
<accession>A0AAV7QQA3</accession>
<keyword evidence="3" id="KW-1185">Reference proteome</keyword>
<feature type="region of interest" description="Disordered" evidence="1">
    <location>
        <begin position="1"/>
        <end position="22"/>
    </location>
</feature>
<comment type="caution">
    <text evidence="2">The sequence shown here is derived from an EMBL/GenBank/DDBJ whole genome shotgun (WGS) entry which is preliminary data.</text>
</comment>
<feature type="region of interest" description="Disordered" evidence="1">
    <location>
        <begin position="184"/>
        <end position="224"/>
    </location>
</feature>
<feature type="compositionally biased region" description="Basic and acidic residues" evidence="1">
    <location>
        <begin position="200"/>
        <end position="216"/>
    </location>
</feature>
<dbReference type="Proteomes" id="UP001066276">
    <property type="component" value="Chromosome 6"/>
</dbReference>
<dbReference type="EMBL" id="JANPWB010000010">
    <property type="protein sequence ID" value="KAJ1142686.1"/>
    <property type="molecule type" value="Genomic_DNA"/>
</dbReference>
<name>A0AAV7QQA3_PLEWA</name>
<evidence type="ECO:0000256" key="1">
    <source>
        <dbReference type="SAM" id="MobiDB-lite"/>
    </source>
</evidence>
<evidence type="ECO:0000313" key="3">
    <source>
        <dbReference type="Proteomes" id="UP001066276"/>
    </source>
</evidence>
<reference evidence="2" key="1">
    <citation type="journal article" date="2022" name="bioRxiv">
        <title>Sequencing and chromosome-scale assembly of the giantPleurodeles waltlgenome.</title>
        <authorList>
            <person name="Brown T."/>
            <person name="Elewa A."/>
            <person name="Iarovenko S."/>
            <person name="Subramanian E."/>
            <person name="Araus A.J."/>
            <person name="Petzold A."/>
            <person name="Susuki M."/>
            <person name="Suzuki K.-i.T."/>
            <person name="Hayashi T."/>
            <person name="Toyoda A."/>
            <person name="Oliveira C."/>
            <person name="Osipova E."/>
            <person name="Leigh N.D."/>
            <person name="Simon A."/>
            <person name="Yun M.H."/>
        </authorList>
    </citation>
    <scope>NUCLEOTIDE SEQUENCE</scope>
    <source>
        <strain evidence="2">20211129_DDA</strain>
        <tissue evidence="2">Liver</tissue>
    </source>
</reference>